<evidence type="ECO:0000256" key="2">
    <source>
        <dbReference type="ARBA" id="ARBA00004766"/>
    </source>
</evidence>
<dbReference type="Pfam" id="PF00742">
    <property type="entry name" value="Homoserine_dh"/>
    <property type="match status" value="1"/>
</dbReference>
<dbReference type="PANTHER" id="PTHR43070">
    <property type="match status" value="1"/>
</dbReference>
<dbReference type="Pfam" id="PF22468">
    <property type="entry name" value="ACT_9"/>
    <property type="match status" value="2"/>
</dbReference>
<evidence type="ECO:0000256" key="8">
    <source>
        <dbReference type="ARBA" id="ARBA00010046"/>
    </source>
</evidence>
<reference evidence="27 28" key="1">
    <citation type="journal article" date="2024" name="Nat. Commun.">
        <title>Phylogenomics reveals the evolutionary origins of lichenization in chlorophyte algae.</title>
        <authorList>
            <person name="Puginier C."/>
            <person name="Libourel C."/>
            <person name="Otte J."/>
            <person name="Skaloud P."/>
            <person name="Haon M."/>
            <person name="Grisel S."/>
            <person name="Petersen M."/>
            <person name="Berrin J.G."/>
            <person name="Delaux P.M."/>
            <person name="Dal Grande F."/>
            <person name="Keller J."/>
        </authorList>
    </citation>
    <scope>NUCLEOTIDE SEQUENCE [LARGE SCALE GENOMIC DNA]</scope>
    <source>
        <strain evidence="27 28">SAG 216-7</strain>
    </source>
</reference>
<evidence type="ECO:0000256" key="21">
    <source>
        <dbReference type="ARBA" id="ARBA00023167"/>
    </source>
</evidence>
<keyword evidence="15" id="KW-0067">ATP-binding</keyword>
<evidence type="ECO:0000256" key="19">
    <source>
        <dbReference type="ARBA" id="ARBA00023053"/>
    </source>
</evidence>
<evidence type="ECO:0000256" key="12">
    <source>
        <dbReference type="ARBA" id="ARBA00022723"/>
    </source>
</evidence>
<feature type="domain" description="ACT" evidence="26">
    <location>
        <begin position="425"/>
        <end position="500"/>
    </location>
</feature>
<organism evidence="27 28">
    <name type="scientific">Coccomyxa subellipsoidea</name>
    <dbReference type="NCBI Taxonomy" id="248742"/>
    <lineage>
        <taxon>Eukaryota</taxon>
        <taxon>Viridiplantae</taxon>
        <taxon>Chlorophyta</taxon>
        <taxon>core chlorophytes</taxon>
        <taxon>Trebouxiophyceae</taxon>
        <taxon>Trebouxiophyceae incertae sedis</taxon>
        <taxon>Coccomyxaceae</taxon>
        <taxon>Coccomyxa</taxon>
    </lineage>
</organism>
<dbReference type="InterPro" id="IPR041743">
    <property type="entry name" value="AK-HSDH_N"/>
</dbReference>
<evidence type="ECO:0000256" key="9">
    <source>
        <dbReference type="ARBA" id="ARBA00022605"/>
    </source>
</evidence>
<keyword evidence="9" id="KW-0028">Amino-acid biosynthesis</keyword>
<keyword evidence="12" id="KW-0479">Metal-binding</keyword>
<keyword evidence="14" id="KW-0418">Kinase</keyword>
<keyword evidence="20" id="KW-0457">Lysine biosynthesis</keyword>
<evidence type="ECO:0000256" key="18">
    <source>
        <dbReference type="ARBA" id="ARBA00023027"/>
    </source>
</evidence>
<evidence type="ECO:0000256" key="7">
    <source>
        <dbReference type="ARBA" id="ARBA00007952"/>
    </source>
</evidence>
<dbReference type="InterPro" id="IPR011147">
    <property type="entry name" value="Bifunc_Aspkin/hSer_DH"/>
</dbReference>
<comment type="pathway">
    <text evidence="5">Amino-acid biosynthesis; L-methionine biosynthesis via de novo pathway; L-homoserine from L-aspartate: step 3/3.</text>
</comment>
<comment type="caution">
    <text evidence="27">The sequence shown here is derived from an EMBL/GenBank/DDBJ whole genome shotgun (WGS) entry which is preliminary data.</text>
</comment>
<comment type="similarity">
    <text evidence="7">In the C-terminal section; belongs to the homoserine dehydrogenase family.</text>
</comment>
<dbReference type="PROSITE" id="PS00324">
    <property type="entry name" value="ASPARTOKINASE"/>
    <property type="match status" value="1"/>
</dbReference>
<dbReference type="CDD" id="cd04921">
    <property type="entry name" value="ACT_AKi-HSDH-ThrA-like_1"/>
    <property type="match status" value="1"/>
</dbReference>
<dbReference type="InterPro" id="IPR042199">
    <property type="entry name" value="AsparK_Bifunc_asparK/hSer_DH"/>
</dbReference>
<evidence type="ECO:0000256" key="16">
    <source>
        <dbReference type="ARBA" id="ARBA00022857"/>
    </source>
</evidence>
<comment type="pathway">
    <text evidence="4">Amino-acid biosynthesis; L-threonine biosynthesis; L-threonine from L-aspartate: step 3/5.</text>
</comment>
<dbReference type="CDD" id="cd04922">
    <property type="entry name" value="ACT_AKi-HSDH-ThrA_2"/>
    <property type="match status" value="1"/>
</dbReference>
<evidence type="ECO:0000256" key="24">
    <source>
        <dbReference type="ARBA" id="ARBA00048561"/>
    </source>
</evidence>
<dbReference type="InterPro" id="IPR054352">
    <property type="entry name" value="ACT_Aspartokinase"/>
</dbReference>
<dbReference type="Gene3D" id="3.30.2130.10">
    <property type="entry name" value="VC0802-like"/>
    <property type="match status" value="1"/>
</dbReference>
<dbReference type="InterPro" id="IPR002912">
    <property type="entry name" value="ACT_dom"/>
</dbReference>
<comment type="similarity">
    <text evidence="8">In the N-terminal section; belongs to the aspartokinase family.</text>
</comment>
<evidence type="ECO:0000259" key="26">
    <source>
        <dbReference type="PROSITE" id="PS51671"/>
    </source>
</evidence>
<dbReference type="SUPFAM" id="SSF55021">
    <property type="entry name" value="ACT-like"/>
    <property type="match status" value="2"/>
</dbReference>
<evidence type="ECO:0000256" key="22">
    <source>
        <dbReference type="ARBA" id="ARBA00023268"/>
    </source>
</evidence>
<keyword evidence="18" id="KW-0520">NAD</keyword>
<dbReference type="SUPFAM" id="SSF53633">
    <property type="entry name" value="Carbamate kinase-like"/>
    <property type="match status" value="1"/>
</dbReference>
<gene>
    <name evidence="27" type="ORF">WJX75_005687</name>
</gene>
<dbReference type="SUPFAM" id="SSF55347">
    <property type="entry name" value="Glyceraldehyde-3-phosphate dehydrogenase-like, C-terminal domain"/>
    <property type="match status" value="1"/>
</dbReference>
<keyword evidence="19" id="KW-0915">Sodium</keyword>
<accession>A0ABR2Z4S6</accession>
<evidence type="ECO:0000256" key="4">
    <source>
        <dbReference type="ARBA" id="ARBA00005056"/>
    </source>
</evidence>
<evidence type="ECO:0000256" key="17">
    <source>
        <dbReference type="ARBA" id="ARBA00023002"/>
    </source>
</evidence>
<evidence type="ECO:0000256" key="23">
    <source>
        <dbReference type="ARBA" id="ARBA00044938"/>
    </source>
</evidence>
<dbReference type="CDD" id="cd04257">
    <property type="entry name" value="AAK_AK-HSDH"/>
    <property type="match status" value="1"/>
</dbReference>
<dbReference type="Pfam" id="PF00696">
    <property type="entry name" value="AA_kinase"/>
    <property type="match status" value="1"/>
</dbReference>
<dbReference type="Gene3D" id="3.30.360.10">
    <property type="entry name" value="Dihydrodipicolinate Reductase, domain 2"/>
    <property type="match status" value="1"/>
</dbReference>
<sequence length="928" mass="99530">MSCHTSTAKATVSGRAFCPTFNAPISKRASVLSSRLSDLSSSVPLEPVLGAKLVQKGNKVSLSRKSRRERVQATIAEPPLEVTSETFPRGGQWQVHKFGGTCVAAAERISEVAQLVADDPAEQKLVVVSAMGSHPTSPVKVTDLLLNMVAKASQQDQAFLIDLAALQEKHVETAKLLLGEGKELNGFVSRLLDDIANLKAMLHAISIAGMVTDAFSDFVVGHGELWCAQLLTATLKKMGISSAFMDTREVLVVTPTSDGNSVDVDYEESNARLDRWGQKHGSPSVVVATGFIAKNPAGQVTTLRRNGSDYSATIMGALVQSSNIIIWTDVNGVYSADPRKVGEAVCLESLSYHEAWELSYFGASVLHPRTTMPAMKYSIPITIRNFFNRQAPGTVISDVQTDVDRTGPVMVKGFATIDNVALINVEGTGMVGVQGTASAIFSTVRDANANVIMISQASSEHSVCFAVKQAEGDRAVNALNARFGEAIGAGRISKVEKIDNCCVLAAVGHQMASRKGVAATMFSALAKANINIRSIAQGCSEYNITVLIDQKDSIRALRAVHGRFYLATLPLGVGIIGPGLIGGTFLDQIHAQITELRDEFDIDVRVLGIMSSSRMLLSDTALDLSSWREQFQECGQAADMGSFADHLAGHYVPNSVIVDATASEVPAAHYLEWMQKGLHIITPNKKLNSGPLQQYLALRQFQRESYIHYFYEATVGAGLPVIATLRHLVETGDKILRVEGIFSGTLSYIFNSLAPGMPFSDVVAQAKALGFTEPDPRDDLAGMDVARKVTILARETGMMVELGDVPVHSLVPEPLRDIASADEFMAALPLYDADMAARLEEASAAGECLRFVGVVDCQEGSGSVELRRYPLSHPFAQLQGSDNIIAFTTQRYKNQPLIVRGPGAGAEVTAGGVFSDLLRLAAYLGAPS</sequence>
<comment type="cofactor">
    <cofactor evidence="1">
        <name>a metal cation</name>
        <dbReference type="ChEBI" id="CHEBI:25213"/>
    </cofactor>
</comment>
<dbReference type="InterPro" id="IPR036291">
    <property type="entry name" value="NAD(P)-bd_dom_sf"/>
</dbReference>
<dbReference type="NCBIfam" id="NF007003">
    <property type="entry name" value="PRK09466.1"/>
    <property type="match status" value="1"/>
</dbReference>
<evidence type="ECO:0000256" key="15">
    <source>
        <dbReference type="ARBA" id="ARBA00022840"/>
    </source>
</evidence>
<evidence type="ECO:0000256" key="11">
    <source>
        <dbReference type="ARBA" id="ARBA00022697"/>
    </source>
</evidence>
<dbReference type="SUPFAM" id="SSF51735">
    <property type="entry name" value="NAD(P)-binding Rossmann-fold domains"/>
    <property type="match status" value="1"/>
</dbReference>
<evidence type="ECO:0000256" key="6">
    <source>
        <dbReference type="ARBA" id="ARBA00005139"/>
    </source>
</evidence>
<evidence type="ECO:0000313" key="28">
    <source>
        <dbReference type="Proteomes" id="UP001491310"/>
    </source>
</evidence>
<keyword evidence="10" id="KW-0808">Transferase</keyword>
<dbReference type="Proteomes" id="UP001491310">
    <property type="component" value="Unassembled WGS sequence"/>
</dbReference>
<dbReference type="InterPro" id="IPR005106">
    <property type="entry name" value="Asp/hSer_DH_NAD-bd"/>
</dbReference>
<dbReference type="InterPro" id="IPR001342">
    <property type="entry name" value="HDH_cat"/>
</dbReference>
<dbReference type="PROSITE" id="PS01042">
    <property type="entry name" value="HOMOSER_DHGENASE"/>
    <property type="match status" value="1"/>
</dbReference>
<keyword evidence="22" id="KW-0511">Multifunctional enzyme</keyword>
<dbReference type="InterPro" id="IPR045865">
    <property type="entry name" value="ACT-like_dom_sf"/>
</dbReference>
<keyword evidence="28" id="KW-1185">Reference proteome</keyword>
<evidence type="ECO:0000256" key="13">
    <source>
        <dbReference type="ARBA" id="ARBA00022741"/>
    </source>
</evidence>
<evidence type="ECO:0000256" key="5">
    <source>
        <dbReference type="ARBA" id="ARBA00005062"/>
    </source>
</evidence>
<feature type="domain" description="ACT" evidence="26">
    <location>
        <begin position="506"/>
        <end position="583"/>
    </location>
</feature>
<dbReference type="Gene3D" id="3.40.50.720">
    <property type="entry name" value="NAD(P)-binding Rossmann-like Domain"/>
    <property type="match status" value="1"/>
</dbReference>
<comment type="function">
    <text evidence="23">Bifunctional aspartate kinase and homoserine dehydrogenase that catalyzes the first and the third steps toward the synthesis of lysine, methionine and threonine from aspartate.</text>
</comment>
<dbReference type="InterPro" id="IPR001341">
    <property type="entry name" value="Asp_kinase"/>
</dbReference>
<dbReference type="NCBIfam" id="NF006959">
    <property type="entry name" value="PRK09436.1"/>
    <property type="match status" value="1"/>
</dbReference>
<comment type="pathway">
    <text evidence="6">Amino-acid biosynthesis; L-threonine biosynthesis; L-threonine from L-aspartate: step 1/5.</text>
</comment>
<comment type="pathway">
    <text evidence="2">Amino-acid biosynthesis; L-lysine biosynthesis via DAP pathway; (S)-tetrahydrodipicolinate from L-aspartate: step 1/4.</text>
</comment>
<comment type="pathway">
    <text evidence="3">Amino-acid biosynthesis; L-methionine biosynthesis via de novo pathway; L-homoserine from L-aspartate: step 1/3.</text>
</comment>
<dbReference type="PROSITE" id="PS51671">
    <property type="entry name" value="ACT"/>
    <property type="match status" value="2"/>
</dbReference>
<dbReference type="InterPro" id="IPR036393">
    <property type="entry name" value="AceGlu_kinase-like_sf"/>
</dbReference>
<dbReference type="InterPro" id="IPR019811">
    <property type="entry name" value="HDH_CS"/>
</dbReference>
<evidence type="ECO:0000256" key="3">
    <source>
        <dbReference type="ARBA" id="ARBA00004986"/>
    </source>
</evidence>
<comment type="catalytic activity">
    <reaction evidence="25">
        <text>L-homoserine + NADP(+) = L-aspartate 4-semialdehyde + NADPH + H(+)</text>
        <dbReference type="Rhea" id="RHEA:15761"/>
        <dbReference type="ChEBI" id="CHEBI:15378"/>
        <dbReference type="ChEBI" id="CHEBI:57476"/>
        <dbReference type="ChEBI" id="CHEBI:57783"/>
        <dbReference type="ChEBI" id="CHEBI:58349"/>
        <dbReference type="ChEBI" id="CHEBI:537519"/>
        <dbReference type="EC" id="1.1.1.3"/>
    </reaction>
    <physiologicalReaction direction="right-to-left" evidence="25">
        <dbReference type="Rhea" id="RHEA:15763"/>
    </physiologicalReaction>
</comment>
<evidence type="ECO:0000256" key="25">
    <source>
        <dbReference type="ARBA" id="ARBA00048841"/>
    </source>
</evidence>
<proteinExistence type="inferred from homology"/>
<dbReference type="NCBIfam" id="TIGR00657">
    <property type="entry name" value="asp_kinases"/>
    <property type="match status" value="1"/>
</dbReference>
<evidence type="ECO:0000256" key="20">
    <source>
        <dbReference type="ARBA" id="ARBA00023154"/>
    </source>
</evidence>
<keyword evidence="16" id="KW-0521">NADP</keyword>
<keyword evidence="21" id="KW-0486">Methionine biosynthesis</keyword>
<keyword evidence="11" id="KW-0791">Threonine biosynthesis</keyword>
<evidence type="ECO:0000256" key="14">
    <source>
        <dbReference type="ARBA" id="ARBA00022777"/>
    </source>
</evidence>
<dbReference type="Gene3D" id="1.20.120.1320">
    <property type="entry name" value="Aspartokinase, catalytic domain"/>
    <property type="match status" value="1"/>
</dbReference>
<dbReference type="PANTHER" id="PTHR43070:SF5">
    <property type="entry name" value="HOMOSERINE DEHYDROGENASE"/>
    <property type="match status" value="1"/>
</dbReference>
<dbReference type="Pfam" id="PF03447">
    <property type="entry name" value="NAD_binding_3"/>
    <property type="match status" value="1"/>
</dbReference>
<keyword evidence="17" id="KW-0560">Oxidoreductase</keyword>
<dbReference type="EMBL" id="JALJOT010000001">
    <property type="protein sequence ID" value="KAK9918655.1"/>
    <property type="molecule type" value="Genomic_DNA"/>
</dbReference>
<dbReference type="Gene3D" id="3.40.1160.10">
    <property type="entry name" value="Acetylglutamate kinase-like"/>
    <property type="match status" value="1"/>
</dbReference>
<evidence type="ECO:0000256" key="1">
    <source>
        <dbReference type="ARBA" id="ARBA00001920"/>
    </source>
</evidence>
<evidence type="ECO:0000313" key="27">
    <source>
        <dbReference type="EMBL" id="KAK9918655.1"/>
    </source>
</evidence>
<dbReference type="InterPro" id="IPR001048">
    <property type="entry name" value="Asp/Glu/Uridylate_kinase"/>
</dbReference>
<keyword evidence="13" id="KW-0547">Nucleotide-binding</keyword>
<comment type="catalytic activity">
    <reaction evidence="24">
        <text>L-aspartate + ATP = 4-phospho-L-aspartate + ADP</text>
        <dbReference type="Rhea" id="RHEA:23776"/>
        <dbReference type="ChEBI" id="CHEBI:29991"/>
        <dbReference type="ChEBI" id="CHEBI:30616"/>
        <dbReference type="ChEBI" id="CHEBI:57535"/>
        <dbReference type="ChEBI" id="CHEBI:456216"/>
        <dbReference type="EC" id="2.7.2.4"/>
    </reaction>
    <physiologicalReaction direction="left-to-right" evidence="24">
        <dbReference type="Rhea" id="RHEA:23777"/>
    </physiologicalReaction>
</comment>
<name>A0ABR2Z4S6_9CHLO</name>
<protein>
    <recommendedName>
        <fullName evidence="26">ACT domain-containing protein</fullName>
    </recommendedName>
</protein>
<evidence type="ECO:0000256" key="10">
    <source>
        <dbReference type="ARBA" id="ARBA00022679"/>
    </source>
</evidence>
<dbReference type="InterPro" id="IPR018042">
    <property type="entry name" value="Aspartate_kinase_CS"/>
</dbReference>